<reference evidence="1" key="1">
    <citation type="submission" date="2019-03" db="EMBL/GenBank/DDBJ databases">
        <authorList>
            <person name="Hao L."/>
        </authorList>
    </citation>
    <scope>NUCLEOTIDE SEQUENCE</scope>
</reference>
<keyword evidence="1" id="KW-0808">Transferase</keyword>
<sequence length="161" mass="18622">MDSLLKKLNCFYEKLDLYLQSSKKDCGVCGECCKVTSVLRVYPLEMENIGRRINNRVKMKRFRDFTGNDLIDIWGGTSGHCPFQEGDLCGIYAFRPYQCRVYGHYDYKGRSLPVRCVYRGHAVRYDSREELPLYDEFSNLTEGYDETVREVAGLNKNPPSG</sequence>
<dbReference type="EMBL" id="CAADRN010000244">
    <property type="protein sequence ID" value="VFU15853.1"/>
    <property type="molecule type" value="Genomic_DNA"/>
</dbReference>
<accession>A0A485M1J5</accession>
<dbReference type="GO" id="GO:0032259">
    <property type="term" value="P:methylation"/>
    <property type="evidence" value="ECO:0007669"/>
    <property type="project" value="UniProtKB-KW"/>
</dbReference>
<protein>
    <submittedName>
        <fullName evidence="1">Flagellin N-methylase</fullName>
    </submittedName>
</protein>
<proteinExistence type="predicted"/>
<keyword evidence="1" id="KW-0489">Methyltransferase</keyword>
<organism evidence="1">
    <name type="scientific">anaerobic digester metagenome</name>
    <dbReference type="NCBI Taxonomy" id="1263854"/>
    <lineage>
        <taxon>unclassified sequences</taxon>
        <taxon>metagenomes</taxon>
        <taxon>ecological metagenomes</taxon>
    </lineage>
</organism>
<keyword evidence="1" id="KW-0282">Flagellum</keyword>
<dbReference type="AlphaFoldDB" id="A0A485M1J5"/>
<gene>
    <name evidence="1" type="ORF">SCFA_3180004</name>
</gene>
<keyword evidence="1" id="KW-0966">Cell projection</keyword>
<dbReference type="GO" id="GO:0008168">
    <property type="term" value="F:methyltransferase activity"/>
    <property type="evidence" value="ECO:0007669"/>
    <property type="project" value="UniProtKB-KW"/>
</dbReference>
<dbReference type="InterPro" id="IPR005358">
    <property type="entry name" value="Puta_zinc/iron-chelating_dom"/>
</dbReference>
<keyword evidence="1" id="KW-0969">Cilium</keyword>
<dbReference type="Pfam" id="PF03692">
    <property type="entry name" value="CxxCxxCC"/>
    <property type="match status" value="1"/>
</dbReference>
<evidence type="ECO:0000313" key="1">
    <source>
        <dbReference type="EMBL" id="VFU15853.1"/>
    </source>
</evidence>
<name>A0A485M1J5_9ZZZZ</name>